<dbReference type="InterPro" id="IPR001214">
    <property type="entry name" value="SET_dom"/>
</dbReference>
<organism evidence="2 3">
    <name type="scientific">Lecanosticta acicola</name>
    <dbReference type="NCBI Taxonomy" id="111012"/>
    <lineage>
        <taxon>Eukaryota</taxon>
        <taxon>Fungi</taxon>
        <taxon>Dikarya</taxon>
        <taxon>Ascomycota</taxon>
        <taxon>Pezizomycotina</taxon>
        <taxon>Dothideomycetes</taxon>
        <taxon>Dothideomycetidae</taxon>
        <taxon>Mycosphaerellales</taxon>
        <taxon>Mycosphaerellaceae</taxon>
        <taxon>Lecanosticta</taxon>
    </lineage>
</organism>
<evidence type="ECO:0000313" key="2">
    <source>
        <dbReference type="EMBL" id="CAK4033760.1"/>
    </source>
</evidence>
<dbReference type="SMART" id="SM00317">
    <property type="entry name" value="SET"/>
    <property type="match status" value="1"/>
</dbReference>
<dbReference type="InterPro" id="IPR011990">
    <property type="entry name" value="TPR-like_helical_dom_sf"/>
</dbReference>
<evidence type="ECO:0000313" key="3">
    <source>
        <dbReference type="Proteomes" id="UP001296104"/>
    </source>
</evidence>
<comment type="caution">
    <text evidence="2">The sequence shown here is derived from an EMBL/GenBank/DDBJ whole genome shotgun (WGS) entry which is preliminary data.</text>
</comment>
<dbReference type="AlphaFoldDB" id="A0AAI9EF27"/>
<dbReference type="Pfam" id="PF00856">
    <property type="entry name" value="SET"/>
    <property type="match status" value="1"/>
</dbReference>
<dbReference type="SUPFAM" id="SSF82199">
    <property type="entry name" value="SET domain"/>
    <property type="match status" value="1"/>
</dbReference>
<dbReference type="Gene3D" id="1.25.40.10">
    <property type="entry name" value="Tetratricopeptide repeat domain"/>
    <property type="match status" value="1"/>
</dbReference>
<feature type="domain" description="SET" evidence="1">
    <location>
        <begin position="1"/>
        <end position="157"/>
    </location>
</feature>
<gene>
    <name evidence="2" type="ORF">LECACI_7A008918</name>
</gene>
<name>A0AAI9EF27_9PEZI</name>
<sequence>MFAIRPTPGKGLGVFSTTNITRGSRILSEKALISVQGDSQWSILSAADGLDSSARLRFLDLSINQAKHVSWLSRLHTLWISKSKPLSFSANHTILNVFRNNNFDIGKEIRALFPQVARLNHACVPNAQGNFHPSLNEFTIHATKDIATNEEITISYLKHQFASREVRQQHLSSGYGFHCDCPACKSDSPLGQASEARRENIRQRLEAFATKASSSEENSEGELVVLKHLLVAYEEEGIRGREVATMYMAAAKLALAQSDKCTARELAKRGLELEEEAIGTDSPIYQDTLKEASSMMS</sequence>
<dbReference type="PROSITE" id="PS50280">
    <property type="entry name" value="SET"/>
    <property type="match status" value="1"/>
</dbReference>
<dbReference type="EMBL" id="CAVMBE010000093">
    <property type="protein sequence ID" value="CAK4033760.1"/>
    <property type="molecule type" value="Genomic_DNA"/>
</dbReference>
<dbReference type="CDD" id="cd20071">
    <property type="entry name" value="SET_SMYD"/>
    <property type="match status" value="1"/>
</dbReference>
<reference evidence="2" key="1">
    <citation type="submission" date="2023-11" db="EMBL/GenBank/DDBJ databases">
        <authorList>
            <person name="Alioto T."/>
            <person name="Alioto T."/>
            <person name="Gomez Garrido J."/>
        </authorList>
    </citation>
    <scope>NUCLEOTIDE SEQUENCE</scope>
</reference>
<keyword evidence="3" id="KW-1185">Reference proteome</keyword>
<dbReference type="Gene3D" id="2.170.270.10">
    <property type="entry name" value="SET domain"/>
    <property type="match status" value="1"/>
</dbReference>
<dbReference type="Proteomes" id="UP001296104">
    <property type="component" value="Unassembled WGS sequence"/>
</dbReference>
<accession>A0AAI9EF27</accession>
<protein>
    <submittedName>
        <fullName evidence="2">TPR domain-containing</fullName>
    </submittedName>
</protein>
<dbReference type="InterPro" id="IPR046341">
    <property type="entry name" value="SET_dom_sf"/>
</dbReference>
<evidence type="ECO:0000259" key="1">
    <source>
        <dbReference type="PROSITE" id="PS50280"/>
    </source>
</evidence>
<dbReference type="PANTHER" id="PTHR47332">
    <property type="entry name" value="SET DOMAIN-CONTAINING PROTEIN 5"/>
    <property type="match status" value="1"/>
</dbReference>
<proteinExistence type="predicted"/>
<dbReference type="PANTHER" id="PTHR47332:SF4">
    <property type="entry name" value="SET DOMAIN-CONTAINING PROTEIN 5"/>
    <property type="match status" value="1"/>
</dbReference>
<dbReference type="InterPro" id="IPR053185">
    <property type="entry name" value="SET_domain_protein"/>
</dbReference>